<evidence type="ECO:0000256" key="9">
    <source>
        <dbReference type="ARBA" id="ARBA00029605"/>
    </source>
</evidence>
<evidence type="ECO:0000256" key="5">
    <source>
        <dbReference type="ARBA" id="ARBA00022438"/>
    </source>
</evidence>
<evidence type="ECO:0000256" key="1">
    <source>
        <dbReference type="ARBA" id="ARBA00001585"/>
    </source>
</evidence>
<evidence type="ECO:0000256" key="8">
    <source>
        <dbReference type="ARBA" id="ARBA00022801"/>
    </source>
</evidence>
<evidence type="ECO:0000256" key="6">
    <source>
        <dbReference type="ARBA" id="ARBA00022490"/>
    </source>
</evidence>
<reference evidence="11" key="1">
    <citation type="journal article" date="2014" name="Front. Microbiol.">
        <title>High frequency of phylogenetically diverse reductive dehalogenase-homologous genes in deep subseafloor sedimentary metagenomes.</title>
        <authorList>
            <person name="Kawai M."/>
            <person name="Futagami T."/>
            <person name="Toyoda A."/>
            <person name="Takaki Y."/>
            <person name="Nishi S."/>
            <person name="Hori S."/>
            <person name="Arai W."/>
            <person name="Tsubouchi T."/>
            <person name="Morono Y."/>
            <person name="Uchiyama I."/>
            <person name="Ito T."/>
            <person name="Fujiyama A."/>
            <person name="Inagaki F."/>
            <person name="Takami H."/>
        </authorList>
    </citation>
    <scope>NUCLEOTIDE SEQUENCE</scope>
    <source>
        <strain evidence="11">Expedition CK06-06</strain>
    </source>
</reference>
<feature type="domain" description="AB hydrolase-1" evidence="10">
    <location>
        <begin position="58"/>
        <end position="165"/>
    </location>
</feature>
<evidence type="ECO:0000256" key="2">
    <source>
        <dbReference type="ARBA" id="ARBA00004496"/>
    </source>
</evidence>
<evidence type="ECO:0000259" key="10">
    <source>
        <dbReference type="Pfam" id="PF00561"/>
    </source>
</evidence>
<evidence type="ECO:0000256" key="7">
    <source>
        <dbReference type="ARBA" id="ARBA00022670"/>
    </source>
</evidence>
<dbReference type="PRINTS" id="PR00793">
    <property type="entry name" value="PROAMNOPTASE"/>
</dbReference>
<dbReference type="GO" id="GO:0006508">
    <property type="term" value="P:proteolysis"/>
    <property type="evidence" value="ECO:0007669"/>
    <property type="project" value="UniProtKB-KW"/>
</dbReference>
<evidence type="ECO:0000313" key="11">
    <source>
        <dbReference type="EMBL" id="GAH12211.1"/>
    </source>
</evidence>
<dbReference type="InterPro" id="IPR002410">
    <property type="entry name" value="Peptidase_S33"/>
</dbReference>
<dbReference type="AlphaFoldDB" id="X1CUM9"/>
<keyword evidence="6" id="KW-0963">Cytoplasm</keyword>
<dbReference type="InterPro" id="IPR005944">
    <property type="entry name" value="Pro_iminopeptidase"/>
</dbReference>
<keyword evidence="8" id="KW-0378">Hydrolase</keyword>
<comment type="catalytic activity">
    <reaction evidence="1">
        <text>Release of N-terminal proline from a peptide.</text>
        <dbReference type="EC" id="3.4.11.5"/>
    </reaction>
</comment>
<dbReference type="Gene3D" id="3.40.50.1820">
    <property type="entry name" value="alpha/beta hydrolase"/>
    <property type="match status" value="1"/>
</dbReference>
<dbReference type="Pfam" id="PF00561">
    <property type="entry name" value="Abhydrolase_1"/>
    <property type="match status" value="1"/>
</dbReference>
<comment type="subcellular location">
    <subcellularLocation>
        <location evidence="2">Cytoplasm</location>
    </subcellularLocation>
</comment>
<name>X1CUM9_9ZZZZ</name>
<proteinExistence type="inferred from homology"/>
<feature type="non-terminal residue" evidence="11">
    <location>
        <position position="1"/>
    </location>
</feature>
<dbReference type="PANTHER" id="PTHR43722:SF1">
    <property type="entry name" value="PROLINE IMINOPEPTIDASE"/>
    <property type="match status" value="1"/>
</dbReference>
<dbReference type="EC" id="3.4.11.5" evidence="4"/>
<dbReference type="EMBL" id="BART01031238">
    <property type="protein sequence ID" value="GAH12211.1"/>
    <property type="molecule type" value="Genomic_DNA"/>
</dbReference>
<comment type="caution">
    <text evidence="11">The sequence shown here is derived from an EMBL/GenBank/DDBJ whole genome shotgun (WGS) entry which is preliminary data.</text>
</comment>
<evidence type="ECO:0000256" key="3">
    <source>
        <dbReference type="ARBA" id="ARBA00010088"/>
    </source>
</evidence>
<keyword evidence="5" id="KW-0031">Aminopeptidase</keyword>
<evidence type="ECO:0000256" key="4">
    <source>
        <dbReference type="ARBA" id="ARBA00012568"/>
    </source>
</evidence>
<comment type="similarity">
    <text evidence="3">Belongs to the peptidase S33 family.</text>
</comment>
<feature type="non-terminal residue" evidence="11">
    <location>
        <position position="256"/>
    </location>
</feature>
<sequence>ALLGLAALGVGVVAVELIATRGRTPSIDGEHAVGSLEELRLGGAEQWVLTRGHDRNKPVLLFLHGGPGMPAMFLAHAFQRELERDFVVVHWDRRGAGKSFEAADPVEALTVRQTLDDTIELTTTLRERFKQNRIILVGHSWGSYLGLLAIREHPEYYAAYIGMGQLAGSKSEARLRRREFLTRDASLTNDTELLNRLESGGEPTEDDLFRHGAELYHARSFWPILRTGLLAPEYTLWDALNVKRGADLVDREMKYD</sequence>
<accession>X1CUM9</accession>
<dbReference type="GO" id="GO:0005737">
    <property type="term" value="C:cytoplasm"/>
    <property type="evidence" value="ECO:0007669"/>
    <property type="project" value="UniProtKB-SubCell"/>
</dbReference>
<dbReference type="InterPro" id="IPR029058">
    <property type="entry name" value="AB_hydrolase_fold"/>
</dbReference>
<keyword evidence="7" id="KW-0645">Protease</keyword>
<organism evidence="11">
    <name type="scientific">marine sediment metagenome</name>
    <dbReference type="NCBI Taxonomy" id="412755"/>
    <lineage>
        <taxon>unclassified sequences</taxon>
        <taxon>metagenomes</taxon>
        <taxon>ecological metagenomes</taxon>
    </lineage>
</organism>
<gene>
    <name evidence="11" type="ORF">S01H4_54309</name>
</gene>
<dbReference type="GO" id="GO:0004177">
    <property type="term" value="F:aminopeptidase activity"/>
    <property type="evidence" value="ECO:0007669"/>
    <property type="project" value="UniProtKB-KW"/>
</dbReference>
<dbReference type="InterPro" id="IPR000073">
    <property type="entry name" value="AB_hydrolase_1"/>
</dbReference>
<dbReference type="PANTHER" id="PTHR43722">
    <property type="entry name" value="PROLINE IMINOPEPTIDASE"/>
    <property type="match status" value="1"/>
</dbReference>
<protein>
    <recommendedName>
        <fullName evidence="4">prolyl aminopeptidase</fullName>
        <ecNumber evidence="4">3.4.11.5</ecNumber>
    </recommendedName>
    <alternativeName>
        <fullName evidence="9">Prolyl aminopeptidase</fullName>
    </alternativeName>
</protein>
<dbReference type="SUPFAM" id="SSF53474">
    <property type="entry name" value="alpha/beta-Hydrolases"/>
    <property type="match status" value="1"/>
</dbReference>